<comment type="caution">
    <text evidence="2">The sequence shown here is derived from an EMBL/GenBank/DDBJ whole genome shotgun (WGS) entry which is preliminary data.</text>
</comment>
<evidence type="ECO:0000256" key="1">
    <source>
        <dbReference type="SAM" id="MobiDB-lite"/>
    </source>
</evidence>
<accession>A0A0A2L7R0</accession>
<dbReference type="AlphaFoldDB" id="A0A0A2L7R0"/>
<dbReference type="PhylomeDB" id="A0A0A2L7R0"/>
<feature type="region of interest" description="Disordered" evidence="1">
    <location>
        <begin position="45"/>
        <end position="69"/>
    </location>
</feature>
<protein>
    <submittedName>
        <fullName evidence="2">Uncharacterized protein</fullName>
    </submittedName>
</protein>
<dbReference type="OrthoDB" id="195446at2759"/>
<name>A0A0A2L7R0_PENIT</name>
<dbReference type="STRING" id="40296.A0A0A2L7R0"/>
<proteinExistence type="predicted"/>
<organism evidence="2 3">
    <name type="scientific">Penicillium italicum</name>
    <name type="common">Blue mold</name>
    <dbReference type="NCBI Taxonomy" id="40296"/>
    <lineage>
        <taxon>Eukaryota</taxon>
        <taxon>Fungi</taxon>
        <taxon>Dikarya</taxon>
        <taxon>Ascomycota</taxon>
        <taxon>Pezizomycotina</taxon>
        <taxon>Eurotiomycetes</taxon>
        <taxon>Eurotiomycetidae</taxon>
        <taxon>Eurotiales</taxon>
        <taxon>Aspergillaceae</taxon>
        <taxon>Penicillium</taxon>
    </lineage>
</organism>
<evidence type="ECO:0000313" key="3">
    <source>
        <dbReference type="Proteomes" id="UP000030104"/>
    </source>
</evidence>
<dbReference type="OMA" id="NIWSHDQ"/>
<reference evidence="2 3" key="1">
    <citation type="journal article" date="2015" name="Mol. Plant Microbe Interact.">
        <title>Genome, transcriptome, and functional analyses of Penicillium expansum provide new insights into secondary metabolism and pathogenicity.</title>
        <authorList>
            <person name="Ballester A.R."/>
            <person name="Marcet-Houben M."/>
            <person name="Levin E."/>
            <person name="Sela N."/>
            <person name="Selma-Lazaro C."/>
            <person name="Carmona L."/>
            <person name="Wisniewski M."/>
            <person name="Droby S."/>
            <person name="Gonzalez-Candelas L."/>
            <person name="Gabaldon T."/>
        </authorList>
    </citation>
    <scope>NUCLEOTIDE SEQUENCE [LARGE SCALE GENOMIC DNA]</scope>
    <source>
        <strain evidence="2 3">PHI-1</strain>
    </source>
</reference>
<dbReference type="HOGENOM" id="CLU_041809_3_1_1"/>
<gene>
    <name evidence="2" type="ORF">PITC_016090</name>
</gene>
<sequence length="252" mass="29178">MLRDPASPQLNRDAKPRVAELIGRTPHRLTTSPLLVAMGSSFSTTSEDVNPIRHEPSASHEGNQTHYPRHSADAVESFDILRQKLPSELVLEILEFAEYWVLSAVHREDSMDYNENDCRDRTPYLTSEPIQGARFPVREIRINIWSHDQGWSSYREDHGTFRNSWTWFDLGIERPPGRDDISKDEDLRLATNVHAGREAMNHQITYRRDQKIHWMQNLQAGDRISIVPRARFPGWRNTVERASIEVYTAPVL</sequence>
<feature type="region of interest" description="Disordered" evidence="1">
    <location>
        <begin position="1"/>
        <end position="24"/>
    </location>
</feature>
<keyword evidence="3" id="KW-1185">Reference proteome</keyword>
<dbReference type="EMBL" id="JQGA01000494">
    <property type="protein sequence ID" value="KGO75196.1"/>
    <property type="molecule type" value="Genomic_DNA"/>
</dbReference>
<dbReference type="Proteomes" id="UP000030104">
    <property type="component" value="Unassembled WGS sequence"/>
</dbReference>
<evidence type="ECO:0000313" key="2">
    <source>
        <dbReference type="EMBL" id="KGO75196.1"/>
    </source>
</evidence>